<dbReference type="Proteomes" id="UP000053617">
    <property type="component" value="Unassembled WGS sequence"/>
</dbReference>
<dbReference type="GO" id="GO:0008270">
    <property type="term" value="F:zinc ion binding"/>
    <property type="evidence" value="ECO:0007669"/>
    <property type="project" value="InterPro"/>
</dbReference>
<name>A0A0D2GW83_9EURO</name>
<dbReference type="GeneID" id="25296495"/>
<reference evidence="3 4" key="1">
    <citation type="submission" date="2015-01" db="EMBL/GenBank/DDBJ databases">
        <title>The Genome Sequence of Rhinocladiella mackenzie CBS 650.93.</title>
        <authorList>
            <consortium name="The Broad Institute Genomics Platform"/>
            <person name="Cuomo C."/>
            <person name="de Hoog S."/>
            <person name="Gorbushina A."/>
            <person name="Stielow B."/>
            <person name="Teixiera M."/>
            <person name="Abouelleil A."/>
            <person name="Chapman S.B."/>
            <person name="Priest M."/>
            <person name="Young S.K."/>
            <person name="Wortman J."/>
            <person name="Nusbaum C."/>
            <person name="Birren B."/>
        </authorList>
    </citation>
    <scope>NUCLEOTIDE SEQUENCE [LARGE SCALE GENOMIC DNA]</scope>
    <source>
        <strain evidence="3 4">CBS 650.93</strain>
    </source>
</reference>
<dbReference type="OrthoDB" id="4161332at2759"/>
<dbReference type="CDD" id="cd12148">
    <property type="entry name" value="fungal_TF_MHR"/>
    <property type="match status" value="1"/>
</dbReference>
<evidence type="ECO:0000256" key="1">
    <source>
        <dbReference type="ARBA" id="ARBA00023242"/>
    </source>
</evidence>
<dbReference type="RefSeq" id="XP_013269619.1">
    <property type="nucleotide sequence ID" value="XM_013414165.1"/>
</dbReference>
<accession>A0A0D2GW83</accession>
<dbReference type="EMBL" id="KN847480">
    <property type="protein sequence ID" value="KIX02483.1"/>
    <property type="molecule type" value="Genomic_DNA"/>
</dbReference>
<feature type="domain" description="Xylanolytic transcriptional activator regulatory" evidence="2">
    <location>
        <begin position="177"/>
        <end position="251"/>
    </location>
</feature>
<evidence type="ECO:0000313" key="4">
    <source>
        <dbReference type="Proteomes" id="UP000053617"/>
    </source>
</evidence>
<proteinExistence type="predicted"/>
<dbReference type="GO" id="GO:0003677">
    <property type="term" value="F:DNA binding"/>
    <property type="evidence" value="ECO:0007669"/>
    <property type="project" value="InterPro"/>
</dbReference>
<keyword evidence="1" id="KW-0539">Nucleus</keyword>
<gene>
    <name evidence="3" type="ORF">Z518_08424</name>
</gene>
<dbReference type="Pfam" id="PF04082">
    <property type="entry name" value="Fungal_trans"/>
    <property type="match status" value="1"/>
</dbReference>
<dbReference type="InterPro" id="IPR007219">
    <property type="entry name" value="XnlR_reg_dom"/>
</dbReference>
<organism evidence="3 4">
    <name type="scientific">Rhinocladiella mackenziei CBS 650.93</name>
    <dbReference type="NCBI Taxonomy" id="1442369"/>
    <lineage>
        <taxon>Eukaryota</taxon>
        <taxon>Fungi</taxon>
        <taxon>Dikarya</taxon>
        <taxon>Ascomycota</taxon>
        <taxon>Pezizomycotina</taxon>
        <taxon>Eurotiomycetes</taxon>
        <taxon>Chaetothyriomycetidae</taxon>
        <taxon>Chaetothyriales</taxon>
        <taxon>Herpotrichiellaceae</taxon>
        <taxon>Rhinocladiella</taxon>
    </lineage>
</organism>
<dbReference type="GO" id="GO:0006351">
    <property type="term" value="P:DNA-templated transcription"/>
    <property type="evidence" value="ECO:0007669"/>
    <property type="project" value="InterPro"/>
</dbReference>
<dbReference type="InterPro" id="IPR052761">
    <property type="entry name" value="Fungal_Detox/Toxin_TFs"/>
</dbReference>
<dbReference type="PANTHER" id="PTHR47425:SF2">
    <property type="entry name" value="FARB-RELATED"/>
    <property type="match status" value="1"/>
</dbReference>
<dbReference type="VEuPathDB" id="FungiDB:Z518_08424"/>
<dbReference type="STRING" id="1442369.A0A0D2GW83"/>
<sequence>MSFPLQPSSGIFQPFSKDLTFNTSVIFSYYRFLEMKELTRLPPEDVRYLEMKGCLHVPSGSYLDEFVRQYFLHVHPCLPILHEGDFWHMYAHKRDDSPRPPTMSLLLFQAMLFAASTFVPLTVMKSCGFESFYAAREILHQRARLLYDFRTELNFTAISQASLLLSLHCTPLDAHANTSWLSTAVQYAQADNAHHYYRLAGLSDHQRRQKKRLWWSCVLRDRILAVGTRRSIQITPDHFDFSQDVVTEQDFAGEMEQSQAYNLETKRSLVQIFNIQCKLAVAMTSTVMRIYPLNGVSIPVKPLKHDFLQAHSHIKQCKQELTRWAEMAKAPLASGTHNMTTPHRSVTLYADLTYIYYFTTKIALCNYAMSLLNEYRAIVKDFVWEQKAIKTELEQSIRTVTRKVMGVVTHGLAGHLPISAIAYTALPHVLLSLDVKLSSTESQVVKRKQRLCFYVEVMRQYGFRFDFVNAISTIFKKLLRQAEIPSQSTDSPTDRASSAINVRDFTPPFSHPKSWVDVLDRHPQIYFRLSFSLDYSLAKGQYPRDDDLPSWIIGPQDHGPPDAVDLLEPVETTKLREDVPTNMSLHTDERLGRSQLLREEESFSLPSYSLIPTWSEENLFLESEMFGLSQRPGVSAFEGLEAYSDVRSEEDANHVMPNSMQNMFASVPTDVMDCSTRASRVTGLSKEQD</sequence>
<evidence type="ECO:0000313" key="3">
    <source>
        <dbReference type="EMBL" id="KIX02483.1"/>
    </source>
</evidence>
<evidence type="ECO:0000259" key="2">
    <source>
        <dbReference type="SMART" id="SM00906"/>
    </source>
</evidence>
<dbReference type="SMART" id="SM00906">
    <property type="entry name" value="Fungal_trans"/>
    <property type="match status" value="1"/>
</dbReference>
<keyword evidence="4" id="KW-1185">Reference proteome</keyword>
<dbReference type="HOGENOM" id="CLU_006329_9_3_1"/>
<protein>
    <recommendedName>
        <fullName evidence="2">Xylanolytic transcriptional activator regulatory domain-containing protein</fullName>
    </recommendedName>
</protein>
<dbReference type="PANTHER" id="PTHR47425">
    <property type="entry name" value="FARB-RELATED"/>
    <property type="match status" value="1"/>
</dbReference>
<dbReference type="AlphaFoldDB" id="A0A0D2GW83"/>